<evidence type="ECO:0000256" key="3">
    <source>
        <dbReference type="PROSITE-ProRule" id="PRU00284"/>
    </source>
</evidence>
<dbReference type="GO" id="GO:0006935">
    <property type="term" value="P:chemotaxis"/>
    <property type="evidence" value="ECO:0007669"/>
    <property type="project" value="InterPro"/>
</dbReference>
<dbReference type="PANTHER" id="PTHR32089">
    <property type="entry name" value="METHYL-ACCEPTING CHEMOTAXIS PROTEIN MCPB"/>
    <property type="match status" value="1"/>
</dbReference>
<dbReference type="CDD" id="cd06225">
    <property type="entry name" value="HAMP"/>
    <property type="match status" value="1"/>
</dbReference>
<protein>
    <submittedName>
        <fullName evidence="8">Methyl-accepting chemotaxis protein</fullName>
    </submittedName>
</protein>
<dbReference type="InterPro" id="IPR004090">
    <property type="entry name" value="Chemotax_Me-accpt_rcpt"/>
</dbReference>
<evidence type="ECO:0000256" key="5">
    <source>
        <dbReference type="SAM" id="Phobius"/>
    </source>
</evidence>
<dbReference type="OrthoDB" id="5392220at2"/>
<dbReference type="InterPro" id="IPR004089">
    <property type="entry name" value="MCPsignal_dom"/>
</dbReference>
<dbReference type="Pfam" id="PF00015">
    <property type="entry name" value="MCPsignal"/>
    <property type="match status" value="1"/>
</dbReference>
<dbReference type="InterPro" id="IPR003660">
    <property type="entry name" value="HAMP_dom"/>
</dbReference>
<evidence type="ECO:0000256" key="4">
    <source>
        <dbReference type="SAM" id="Coils"/>
    </source>
</evidence>
<dbReference type="RefSeq" id="WP_091747556.1">
    <property type="nucleotide sequence ID" value="NZ_FODY01000013.1"/>
</dbReference>
<feature type="domain" description="Methyl-accepting transducer" evidence="6">
    <location>
        <begin position="275"/>
        <end position="511"/>
    </location>
</feature>
<keyword evidence="5" id="KW-0812">Transmembrane</keyword>
<dbReference type="SMART" id="SM00283">
    <property type="entry name" value="MA"/>
    <property type="match status" value="1"/>
</dbReference>
<dbReference type="SUPFAM" id="SSF58104">
    <property type="entry name" value="Methyl-accepting chemotaxis protein (MCP) signaling domain"/>
    <property type="match status" value="1"/>
</dbReference>
<accession>A0A1H8W0K5</accession>
<keyword evidence="4" id="KW-0175">Coiled coil</keyword>
<comment type="similarity">
    <text evidence="2">Belongs to the methyl-accepting chemotaxis (MCP) protein family.</text>
</comment>
<proteinExistence type="inferred from homology"/>
<evidence type="ECO:0000313" key="8">
    <source>
        <dbReference type="EMBL" id="SEP21192.1"/>
    </source>
</evidence>
<dbReference type="CDD" id="cd11386">
    <property type="entry name" value="MCP_signal"/>
    <property type="match status" value="1"/>
</dbReference>
<evidence type="ECO:0000313" key="9">
    <source>
        <dbReference type="Proteomes" id="UP000198847"/>
    </source>
</evidence>
<dbReference type="Gene3D" id="6.10.340.10">
    <property type="match status" value="1"/>
</dbReference>
<evidence type="ECO:0000259" key="6">
    <source>
        <dbReference type="PROSITE" id="PS50111"/>
    </source>
</evidence>
<sequence length="561" mass="59011">MKLAGKMLVYFMFVVAIGAIGFGFVLYNVNVAGSLLDKVKQEDMPRLIQTAEVSREIENKFASLRGFLISGDKVSLDNYLRVTAEAKKSEQELLAVARTEEGKKILSELMALDEKYSQIAETVVIPYKQAGKEAAALQVMNGELTDVGRQLRNKAKEYVDFRRAQIQDSMERSVTAADNSEMASIIAGLLSILVGGAIGLFAARSISRPVNQLAVVAQQVAGGDLTQQAKVESRDEIGQLATSFNTMVAQLKALIRQINLNTEQLAASSEELTASAQQSAQAAEQVAVSITQVANGASEQMAASDETSAVVQQMAAGVEEMAASANQVAAQSAQAADKAQSGGVAVDQAVSQMTRIENAVNTSATVITKLGEQSQEIGQIVDTIAGIAGQTNLLALNAAIEAARAGEQGRGFAVVAEEVRKLAEQSQEAAKKIAGLIGAIQEDTEQAVVAMAEGTQEVKTGAAVVDAAGDTFRDIAELVLQVSGQVRDISAAIQQTASGSQHIVGSVKRIDELSKQSAEEAQSVSAATEEQLASMEEIASSSEALAKLAQDLKTAVASFRI</sequence>
<keyword evidence="9" id="KW-1185">Reference proteome</keyword>
<dbReference type="GO" id="GO:0007165">
    <property type="term" value="P:signal transduction"/>
    <property type="evidence" value="ECO:0007669"/>
    <property type="project" value="UniProtKB-KW"/>
</dbReference>
<dbReference type="SMART" id="SM00304">
    <property type="entry name" value="HAMP"/>
    <property type="match status" value="1"/>
</dbReference>
<keyword evidence="5" id="KW-1133">Transmembrane helix</keyword>
<dbReference type="PROSITE" id="PS50111">
    <property type="entry name" value="CHEMOTAXIS_TRANSDUC_2"/>
    <property type="match status" value="1"/>
</dbReference>
<keyword evidence="1 3" id="KW-0807">Transducer</keyword>
<name>A0A1H8W0K5_9FIRM</name>
<feature type="transmembrane region" description="Helical" evidence="5">
    <location>
        <begin position="7"/>
        <end position="27"/>
    </location>
</feature>
<dbReference type="EMBL" id="FODY01000013">
    <property type="protein sequence ID" value="SEP21192.1"/>
    <property type="molecule type" value="Genomic_DNA"/>
</dbReference>
<dbReference type="PANTHER" id="PTHR32089:SF112">
    <property type="entry name" value="LYSOZYME-LIKE PROTEIN-RELATED"/>
    <property type="match status" value="1"/>
</dbReference>
<dbReference type="STRING" id="112903.SAMN04490178_11390"/>
<reference evidence="8 9" key="1">
    <citation type="submission" date="2016-10" db="EMBL/GenBank/DDBJ databases">
        <authorList>
            <person name="de Groot N.N."/>
        </authorList>
    </citation>
    <scope>NUCLEOTIDE SEQUENCE [LARGE SCALE GENOMIC DNA]</scope>
    <source>
        <strain evidence="8 9">DSM 13305</strain>
    </source>
</reference>
<feature type="domain" description="HAMP" evidence="7">
    <location>
        <begin position="204"/>
        <end position="256"/>
    </location>
</feature>
<organism evidence="8 9">
    <name type="scientific">Propionispora vibrioides</name>
    <dbReference type="NCBI Taxonomy" id="112903"/>
    <lineage>
        <taxon>Bacteria</taxon>
        <taxon>Bacillati</taxon>
        <taxon>Bacillota</taxon>
        <taxon>Negativicutes</taxon>
        <taxon>Selenomonadales</taxon>
        <taxon>Sporomusaceae</taxon>
        <taxon>Propionispora</taxon>
    </lineage>
</organism>
<evidence type="ECO:0000256" key="1">
    <source>
        <dbReference type="ARBA" id="ARBA00023224"/>
    </source>
</evidence>
<dbReference type="GO" id="GO:0016020">
    <property type="term" value="C:membrane"/>
    <property type="evidence" value="ECO:0007669"/>
    <property type="project" value="InterPro"/>
</dbReference>
<gene>
    <name evidence="8" type="ORF">SAMN04490178_11390</name>
</gene>
<feature type="coiled-coil region" evidence="4">
    <location>
        <begin position="510"/>
        <end position="538"/>
    </location>
</feature>
<dbReference type="Proteomes" id="UP000198847">
    <property type="component" value="Unassembled WGS sequence"/>
</dbReference>
<evidence type="ECO:0000256" key="2">
    <source>
        <dbReference type="ARBA" id="ARBA00029447"/>
    </source>
</evidence>
<keyword evidence="5" id="KW-0472">Membrane</keyword>
<dbReference type="Gene3D" id="1.10.287.950">
    <property type="entry name" value="Methyl-accepting chemotaxis protein"/>
    <property type="match status" value="1"/>
</dbReference>
<dbReference type="PROSITE" id="PS50885">
    <property type="entry name" value="HAMP"/>
    <property type="match status" value="1"/>
</dbReference>
<evidence type="ECO:0000259" key="7">
    <source>
        <dbReference type="PROSITE" id="PS50885"/>
    </source>
</evidence>
<dbReference type="Pfam" id="PF00672">
    <property type="entry name" value="HAMP"/>
    <property type="match status" value="1"/>
</dbReference>
<dbReference type="PRINTS" id="PR00260">
    <property type="entry name" value="CHEMTRNSDUCR"/>
</dbReference>
<dbReference type="GO" id="GO:0004888">
    <property type="term" value="F:transmembrane signaling receptor activity"/>
    <property type="evidence" value="ECO:0007669"/>
    <property type="project" value="InterPro"/>
</dbReference>
<dbReference type="AlphaFoldDB" id="A0A1H8W0K5"/>